<organism evidence="1 2">
    <name type="scientific">Methylobacterium soli</name>
    <dbReference type="NCBI Taxonomy" id="553447"/>
    <lineage>
        <taxon>Bacteria</taxon>
        <taxon>Pseudomonadati</taxon>
        <taxon>Pseudomonadota</taxon>
        <taxon>Alphaproteobacteria</taxon>
        <taxon>Hyphomicrobiales</taxon>
        <taxon>Methylobacteriaceae</taxon>
        <taxon>Methylobacterium</taxon>
    </lineage>
</organism>
<evidence type="ECO:0000313" key="2">
    <source>
        <dbReference type="Proteomes" id="UP000474159"/>
    </source>
</evidence>
<evidence type="ECO:0000313" key="1">
    <source>
        <dbReference type="EMBL" id="KAB1079090.1"/>
    </source>
</evidence>
<gene>
    <name evidence="1" type="ORF">F6X53_11970</name>
</gene>
<dbReference type="EMBL" id="VZZK01000010">
    <property type="protein sequence ID" value="KAB1079090.1"/>
    <property type="molecule type" value="Genomic_DNA"/>
</dbReference>
<sequence>MANKRALSWSAALRDLKDDRSRRQDVREERLRTASGLGGAPALALSAWRGRSGKRYVVGVHALSETDLDEVGEAVVMAVRRDESGLAELVAVATAGIGADPSPAWLARAREAGASEMHVHRLAGTTSERKAIVTDLRIETADPARA</sequence>
<keyword evidence="2" id="KW-1185">Reference proteome</keyword>
<comment type="caution">
    <text evidence="1">The sequence shown here is derived from an EMBL/GenBank/DDBJ whole genome shotgun (WGS) entry which is preliminary data.</text>
</comment>
<dbReference type="OrthoDB" id="7870314at2"/>
<dbReference type="RefSeq" id="WP_151000255.1">
    <property type="nucleotide sequence ID" value="NZ_BPQY01000623.1"/>
</dbReference>
<dbReference type="Proteomes" id="UP000474159">
    <property type="component" value="Unassembled WGS sequence"/>
</dbReference>
<protein>
    <submittedName>
        <fullName evidence="1">Uncharacterized protein</fullName>
    </submittedName>
</protein>
<name>A0A6L3SYG3_9HYPH</name>
<dbReference type="AlphaFoldDB" id="A0A6L3SYG3"/>
<proteinExistence type="predicted"/>
<accession>A0A6L3SYG3</accession>
<reference evidence="1 2" key="1">
    <citation type="submission" date="2019-09" db="EMBL/GenBank/DDBJ databases">
        <title>YIM 48816 draft genome.</title>
        <authorList>
            <person name="Jiang L."/>
        </authorList>
    </citation>
    <scope>NUCLEOTIDE SEQUENCE [LARGE SCALE GENOMIC DNA]</scope>
    <source>
        <strain evidence="1 2">YIM 48816</strain>
    </source>
</reference>